<reference evidence="2" key="1">
    <citation type="journal article" date="2019" name="Int. J. Syst. Evol. Microbiol.">
        <title>The Global Catalogue of Microorganisms (GCM) 10K type strain sequencing project: providing services to taxonomists for standard genome sequencing and annotation.</title>
        <authorList>
            <consortium name="The Broad Institute Genomics Platform"/>
            <consortium name="The Broad Institute Genome Sequencing Center for Infectious Disease"/>
            <person name="Wu L."/>
            <person name="Ma J."/>
        </authorList>
    </citation>
    <scope>NUCLEOTIDE SEQUENCE [LARGE SCALE GENOMIC DNA]</scope>
    <source>
        <strain evidence="2">JCM 17224</strain>
    </source>
</reference>
<protein>
    <recommendedName>
        <fullName evidence="3">DUF5004 domain-containing protein</fullName>
    </recommendedName>
</protein>
<dbReference type="EMBL" id="BAABDJ010000017">
    <property type="protein sequence ID" value="GAA4008509.1"/>
    <property type="molecule type" value="Genomic_DNA"/>
</dbReference>
<evidence type="ECO:0000313" key="1">
    <source>
        <dbReference type="EMBL" id="GAA4008509.1"/>
    </source>
</evidence>
<keyword evidence="2" id="KW-1185">Reference proteome</keyword>
<dbReference type="Proteomes" id="UP001500567">
    <property type="component" value="Unassembled WGS sequence"/>
</dbReference>
<gene>
    <name evidence="1" type="ORF">GCM10022408_20820</name>
</gene>
<evidence type="ECO:0000313" key="2">
    <source>
        <dbReference type="Proteomes" id="UP001500567"/>
    </source>
</evidence>
<accession>A0ABP7S993</accession>
<sequence length="159" mass="16872">MSFLLGLAAAALSFTSCQKELDQVLPATQESAAALTQSKNDLLTASPWHLAALTSSVAATASQEAGTVDMLARLKPWVRDNVFTYAAGGSYTANEAEIKIHPQTPQQLTGTWQLSAPGDSLTVTQENVARHYAVAELTGSTLRLNYTQAGKTTSSVYSH</sequence>
<name>A0ABP7S993_9BACT</name>
<comment type="caution">
    <text evidence="1">The sequence shown here is derived from an EMBL/GenBank/DDBJ whole genome shotgun (WGS) entry which is preliminary data.</text>
</comment>
<proteinExistence type="predicted"/>
<organism evidence="1 2">
    <name type="scientific">Hymenobacter fastidiosus</name>
    <dbReference type="NCBI Taxonomy" id="486264"/>
    <lineage>
        <taxon>Bacteria</taxon>
        <taxon>Pseudomonadati</taxon>
        <taxon>Bacteroidota</taxon>
        <taxon>Cytophagia</taxon>
        <taxon>Cytophagales</taxon>
        <taxon>Hymenobacteraceae</taxon>
        <taxon>Hymenobacter</taxon>
    </lineage>
</organism>
<evidence type="ECO:0008006" key="3">
    <source>
        <dbReference type="Google" id="ProtNLM"/>
    </source>
</evidence>